<dbReference type="PANTHER" id="PTHR43095">
    <property type="entry name" value="SUGAR KINASE"/>
    <property type="match status" value="1"/>
</dbReference>
<keyword evidence="3 6" id="KW-0418">Kinase</keyword>
<dbReference type="HOGENOM" id="CLU_572247_0_0_10"/>
<protein>
    <submittedName>
        <fullName evidence="6">Carbohydrate kinase, FGGY</fullName>
    </submittedName>
</protein>
<keyword evidence="7" id="KW-1185">Reference proteome</keyword>
<evidence type="ECO:0000256" key="1">
    <source>
        <dbReference type="ARBA" id="ARBA00009156"/>
    </source>
</evidence>
<dbReference type="PIRSF" id="PIRSF000538">
    <property type="entry name" value="GlpK"/>
    <property type="match status" value="1"/>
</dbReference>
<dbReference type="SUPFAM" id="SSF53067">
    <property type="entry name" value="Actin-like ATPase domain"/>
    <property type="match status" value="2"/>
</dbReference>
<dbReference type="Pfam" id="PF02782">
    <property type="entry name" value="FGGY_C"/>
    <property type="match status" value="1"/>
</dbReference>
<dbReference type="InterPro" id="IPR000577">
    <property type="entry name" value="Carb_kinase_FGGY"/>
</dbReference>
<feature type="domain" description="Carbohydrate kinase FGGY N-terminal" evidence="4">
    <location>
        <begin position="5"/>
        <end position="239"/>
    </location>
</feature>
<comment type="similarity">
    <text evidence="1">Belongs to the FGGY kinase family.</text>
</comment>
<accession>E4RW00</accession>
<dbReference type="PANTHER" id="PTHR43095:SF2">
    <property type="entry name" value="GLUCONOKINASE"/>
    <property type="match status" value="1"/>
</dbReference>
<dbReference type="Gene3D" id="3.30.420.40">
    <property type="match status" value="2"/>
</dbReference>
<proteinExistence type="inferred from homology"/>
<evidence type="ECO:0000256" key="2">
    <source>
        <dbReference type="ARBA" id="ARBA00022679"/>
    </source>
</evidence>
<dbReference type="KEGG" id="lby:Lbys_0365"/>
<dbReference type="InterPro" id="IPR043129">
    <property type="entry name" value="ATPase_NBD"/>
</dbReference>
<dbReference type="eggNOG" id="COG1070">
    <property type="taxonomic scope" value="Bacteria"/>
</dbReference>
<evidence type="ECO:0000313" key="6">
    <source>
        <dbReference type="EMBL" id="ADQ16143.1"/>
    </source>
</evidence>
<reference evidence="6 7" key="2">
    <citation type="journal article" date="2011" name="Stand. Genomic Sci.">
        <title>Complete genome sequence of Leadbetterella byssophila type strain (4M15).</title>
        <authorList>
            <person name="Abt B."/>
            <person name="Teshima H."/>
            <person name="Lucas S."/>
            <person name="Lapidus A."/>
            <person name="Del Rio T.G."/>
            <person name="Nolan M."/>
            <person name="Tice H."/>
            <person name="Cheng J.F."/>
            <person name="Pitluck S."/>
            <person name="Liolios K."/>
            <person name="Pagani I."/>
            <person name="Ivanova N."/>
            <person name="Mavromatis K."/>
            <person name="Pati A."/>
            <person name="Tapia R."/>
            <person name="Han C."/>
            <person name="Goodwin L."/>
            <person name="Chen A."/>
            <person name="Palaniappan K."/>
            <person name="Land M."/>
            <person name="Hauser L."/>
            <person name="Chang Y.J."/>
            <person name="Jeffries C.D."/>
            <person name="Rohde M."/>
            <person name="Goker M."/>
            <person name="Tindall B.J."/>
            <person name="Detter J.C."/>
            <person name="Woyke T."/>
            <person name="Bristow J."/>
            <person name="Eisen J.A."/>
            <person name="Markowitz V."/>
            <person name="Hugenholtz P."/>
            <person name="Klenk H.P."/>
            <person name="Kyrpides N.C."/>
        </authorList>
    </citation>
    <scope>NUCLEOTIDE SEQUENCE [LARGE SCALE GENOMIC DNA]</scope>
    <source>
        <strain evidence="7">DSM 17132 / JCM 16389 / KACC 11308 / NBRC 106382 / 4M15</strain>
    </source>
</reference>
<organism evidence="6 7">
    <name type="scientific">Leadbetterella byssophila (strain DSM 17132 / JCM 16389 / KACC 11308 / NBRC 106382 / 4M15)</name>
    <dbReference type="NCBI Taxonomy" id="649349"/>
    <lineage>
        <taxon>Bacteria</taxon>
        <taxon>Pseudomonadati</taxon>
        <taxon>Bacteroidota</taxon>
        <taxon>Cytophagia</taxon>
        <taxon>Cytophagales</taxon>
        <taxon>Leadbetterellaceae</taxon>
        <taxon>Leadbetterella</taxon>
    </lineage>
</organism>
<dbReference type="OrthoDB" id="9805576at2"/>
<dbReference type="InterPro" id="IPR050406">
    <property type="entry name" value="FGGY_Carb_Kinase"/>
</dbReference>
<evidence type="ECO:0000259" key="5">
    <source>
        <dbReference type="Pfam" id="PF02782"/>
    </source>
</evidence>
<dbReference type="GO" id="GO:0005975">
    <property type="term" value="P:carbohydrate metabolic process"/>
    <property type="evidence" value="ECO:0007669"/>
    <property type="project" value="InterPro"/>
</dbReference>
<dbReference type="InterPro" id="IPR018485">
    <property type="entry name" value="FGGY_C"/>
</dbReference>
<dbReference type="InterPro" id="IPR018484">
    <property type="entry name" value="FGGY_N"/>
</dbReference>
<dbReference type="GO" id="GO:0016301">
    <property type="term" value="F:kinase activity"/>
    <property type="evidence" value="ECO:0007669"/>
    <property type="project" value="UniProtKB-KW"/>
</dbReference>
<dbReference type="EMBL" id="CP002305">
    <property type="protein sequence ID" value="ADQ16143.1"/>
    <property type="molecule type" value="Genomic_DNA"/>
</dbReference>
<evidence type="ECO:0000313" key="7">
    <source>
        <dbReference type="Proteomes" id="UP000007435"/>
    </source>
</evidence>
<gene>
    <name evidence="6" type="ordered locus">Lbys_0365</name>
</gene>
<dbReference type="CDD" id="cd07798">
    <property type="entry name" value="ASKHA_NBD_FGGY_YoaC-like"/>
    <property type="match status" value="1"/>
</dbReference>
<dbReference type="RefSeq" id="WP_013407198.1">
    <property type="nucleotide sequence ID" value="NC_014655.1"/>
</dbReference>
<dbReference type="AlphaFoldDB" id="E4RW00"/>
<name>E4RW00_LEAB4</name>
<reference key="1">
    <citation type="submission" date="2010-11" db="EMBL/GenBank/DDBJ databases">
        <title>The complete genome of Leadbetterella byssophila DSM 17132.</title>
        <authorList>
            <consortium name="US DOE Joint Genome Institute (JGI-PGF)"/>
            <person name="Lucas S."/>
            <person name="Copeland A."/>
            <person name="Lapidus A."/>
            <person name="Glavina del Rio T."/>
            <person name="Dalin E."/>
            <person name="Tice H."/>
            <person name="Bruce D."/>
            <person name="Goodwin L."/>
            <person name="Pitluck S."/>
            <person name="Kyrpides N."/>
            <person name="Mavromatis K."/>
            <person name="Ivanova N."/>
            <person name="Teshima H."/>
            <person name="Brettin T."/>
            <person name="Detter J.C."/>
            <person name="Han C."/>
            <person name="Tapia R."/>
            <person name="Land M."/>
            <person name="Hauser L."/>
            <person name="Markowitz V."/>
            <person name="Cheng J.-F."/>
            <person name="Hugenholtz P."/>
            <person name="Woyke T."/>
            <person name="Wu D."/>
            <person name="Tindall B."/>
            <person name="Pomrenke H.G."/>
            <person name="Brambilla E."/>
            <person name="Klenk H.-P."/>
            <person name="Eisen J.A."/>
        </authorList>
    </citation>
    <scope>NUCLEOTIDE SEQUENCE [LARGE SCALE GENOMIC DNA]</scope>
    <source>
        <strain>DSM 17132</strain>
    </source>
</reference>
<feature type="domain" description="Carbohydrate kinase FGGY C-terminal" evidence="5">
    <location>
        <begin position="344"/>
        <end position="435"/>
    </location>
</feature>
<dbReference type="STRING" id="649349.Lbys_0365"/>
<sequence length="475" mass="52659">MKTAYLVLDIGTGNVRAALVTPEGEILNVARADIKYYRDELFPDAIYFKPSELIEELKELTQAVLSPDVEVKAVTSTSQREGIVLVNKEGKATWGLPNIDHRGREWENSFGDKTEVYLTSGRYPTSLFSVYKCIGMRERRGEEWKNTQFFLSISDWALWELSGKAVYEDSQASETLLYDVAEGNWSSTMLQKFGIAKEVLPELVKSGSVLGEILPTIAQEWNLPSTAVCVVGGGDTQMAIKSTVPSNGDVILVSGTTTPVVKLEDHYLTDDEQRTWTSRDIEAGRFVFEANAGVTGLNLQRLKEVFYPNESYEVMQRELEETDPGYCFASLGSLVAYEKAPITTGGFVFPVPVSHELKRSHFVWAILVDIAFSIVENYKVLAACSSHTSGYLWACGGGLQSEVLRQLIADISGLEVRIRKGYQQATVIGSALLCNEALGINVGGSEGSYEVAKPMKDRTALYEKWLEVRNSFRKA</sequence>
<dbReference type="Proteomes" id="UP000007435">
    <property type="component" value="Chromosome"/>
</dbReference>
<evidence type="ECO:0000259" key="4">
    <source>
        <dbReference type="Pfam" id="PF00370"/>
    </source>
</evidence>
<keyword evidence="2" id="KW-0808">Transferase</keyword>
<dbReference type="Pfam" id="PF00370">
    <property type="entry name" value="FGGY_N"/>
    <property type="match status" value="1"/>
</dbReference>
<evidence type="ECO:0000256" key="3">
    <source>
        <dbReference type="ARBA" id="ARBA00022777"/>
    </source>
</evidence>